<name>A0A2R6PCT4_ACTCC</name>
<dbReference type="InterPro" id="IPR023213">
    <property type="entry name" value="CAT-like_dom_sf"/>
</dbReference>
<keyword evidence="3" id="KW-0012">Acyltransferase</keyword>
<dbReference type="Pfam" id="PF02458">
    <property type="entry name" value="Transferase"/>
    <property type="match status" value="1"/>
</dbReference>
<dbReference type="InterPro" id="IPR050898">
    <property type="entry name" value="Plant_acyltransferase"/>
</dbReference>
<comment type="similarity">
    <text evidence="1">Belongs to the plant acyltransferase family.</text>
</comment>
<dbReference type="PANTHER" id="PTHR31147">
    <property type="entry name" value="ACYL TRANSFERASE 4"/>
    <property type="match status" value="1"/>
</dbReference>
<proteinExistence type="inferred from homology"/>
<evidence type="ECO:0000256" key="2">
    <source>
        <dbReference type="ARBA" id="ARBA00022679"/>
    </source>
</evidence>
<dbReference type="AlphaFoldDB" id="A0A2R6PCT4"/>
<dbReference type="InParanoid" id="A0A2R6PCT4"/>
<dbReference type="Proteomes" id="UP000241394">
    <property type="component" value="Chromosome LG26"/>
</dbReference>
<dbReference type="Gramene" id="PSR89185">
    <property type="protein sequence ID" value="PSR89185"/>
    <property type="gene ID" value="CEY00_Acc29382"/>
</dbReference>
<protein>
    <submittedName>
        <fullName evidence="4">Acyl transferase</fullName>
    </submittedName>
</protein>
<reference evidence="4 5" key="1">
    <citation type="submission" date="2017-07" db="EMBL/GenBank/DDBJ databases">
        <title>An improved, manually edited Actinidia chinensis var. chinensis (kiwifruit) genome highlights the challenges associated with draft genomes and gene prediction in plants.</title>
        <authorList>
            <person name="Pilkington S."/>
            <person name="Crowhurst R."/>
            <person name="Hilario E."/>
            <person name="Nardozza S."/>
            <person name="Fraser L."/>
            <person name="Peng Y."/>
            <person name="Gunaseelan K."/>
            <person name="Simpson R."/>
            <person name="Tahir J."/>
            <person name="Deroles S."/>
            <person name="Templeton K."/>
            <person name="Luo Z."/>
            <person name="Davy M."/>
            <person name="Cheng C."/>
            <person name="Mcneilage M."/>
            <person name="Scaglione D."/>
            <person name="Liu Y."/>
            <person name="Zhang Q."/>
            <person name="Datson P."/>
            <person name="De Silva N."/>
            <person name="Gardiner S."/>
            <person name="Bassett H."/>
            <person name="Chagne D."/>
            <person name="Mccallum J."/>
            <person name="Dzierzon H."/>
            <person name="Deng C."/>
            <person name="Wang Y.-Y."/>
            <person name="Barron N."/>
            <person name="Manako K."/>
            <person name="Bowen J."/>
            <person name="Foster T."/>
            <person name="Erridge Z."/>
            <person name="Tiffin H."/>
            <person name="Waite C."/>
            <person name="Davies K."/>
            <person name="Grierson E."/>
            <person name="Laing W."/>
            <person name="Kirk R."/>
            <person name="Chen X."/>
            <person name="Wood M."/>
            <person name="Montefiori M."/>
            <person name="Brummell D."/>
            <person name="Schwinn K."/>
            <person name="Catanach A."/>
            <person name="Fullerton C."/>
            <person name="Li D."/>
            <person name="Meiyalaghan S."/>
            <person name="Nieuwenhuizen N."/>
            <person name="Read N."/>
            <person name="Prakash R."/>
            <person name="Hunter D."/>
            <person name="Zhang H."/>
            <person name="Mckenzie M."/>
            <person name="Knabel M."/>
            <person name="Harris A."/>
            <person name="Allan A."/>
            <person name="Chen A."/>
            <person name="Janssen B."/>
            <person name="Plunkett B."/>
            <person name="Dwamena C."/>
            <person name="Voogd C."/>
            <person name="Leif D."/>
            <person name="Lafferty D."/>
            <person name="Souleyre E."/>
            <person name="Varkonyi-Gasic E."/>
            <person name="Gambi F."/>
            <person name="Hanley J."/>
            <person name="Yao J.-L."/>
            <person name="Cheung J."/>
            <person name="David K."/>
            <person name="Warren B."/>
            <person name="Marsh K."/>
            <person name="Snowden K."/>
            <person name="Lin-Wang K."/>
            <person name="Brian L."/>
            <person name="Martinez-Sanchez M."/>
            <person name="Wang M."/>
            <person name="Ileperuma N."/>
            <person name="Macnee N."/>
            <person name="Campin R."/>
            <person name="Mcatee P."/>
            <person name="Drummond R."/>
            <person name="Espley R."/>
            <person name="Ireland H."/>
            <person name="Wu R."/>
            <person name="Atkinson R."/>
            <person name="Karunairetnam S."/>
            <person name="Bulley S."/>
            <person name="Chunkath S."/>
            <person name="Hanley Z."/>
            <person name="Storey R."/>
            <person name="Thrimawithana A."/>
            <person name="Thomson S."/>
            <person name="David C."/>
            <person name="Testolin R."/>
        </authorList>
    </citation>
    <scope>NUCLEOTIDE SEQUENCE [LARGE SCALE GENOMIC DNA]</scope>
    <source>
        <strain evidence="5">cv. Red5</strain>
        <tissue evidence="4">Young leaf</tissue>
    </source>
</reference>
<comment type="caution">
    <text evidence="4">The sequence shown here is derived from an EMBL/GenBank/DDBJ whole genome shotgun (WGS) entry which is preliminary data.</text>
</comment>
<dbReference type="Gene3D" id="3.30.559.10">
    <property type="entry name" value="Chloramphenicol acetyltransferase-like domain"/>
    <property type="match status" value="1"/>
</dbReference>
<evidence type="ECO:0000313" key="5">
    <source>
        <dbReference type="Proteomes" id="UP000241394"/>
    </source>
</evidence>
<keyword evidence="2 4" id="KW-0808">Transferase</keyword>
<dbReference type="GO" id="GO:0009723">
    <property type="term" value="P:response to ethylene"/>
    <property type="evidence" value="ECO:0007669"/>
    <property type="project" value="UniProtKB-ARBA"/>
</dbReference>
<dbReference type="STRING" id="1590841.A0A2R6PCT4"/>
<reference evidence="5" key="2">
    <citation type="journal article" date="2018" name="BMC Genomics">
        <title>A manually annotated Actinidia chinensis var. chinensis (kiwifruit) genome highlights the challenges associated with draft genomes and gene prediction in plants.</title>
        <authorList>
            <person name="Pilkington S.M."/>
            <person name="Crowhurst R."/>
            <person name="Hilario E."/>
            <person name="Nardozza S."/>
            <person name="Fraser L."/>
            <person name="Peng Y."/>
            <person name="Gunaseelan K."/>
            <person name="Simpson R."/>
            <person name="Tahir J."/>
            <person name="Deroles S.C."/>
            <person name="Templeton K."/>
            <person name="Luo Z."/>
            <person name="Davy M."/>
            <person name="Cheng C."/>
            <person name="McNeilage M."/>
            <person name="Scaglione D."/>
            <person name="Liu Y."/>
            <person name="Zhang Q."/>
            <person name="Datson P."/>
            <person name="De Silva N."/>
            <person name="Gardiner S.E."/>
            <person name="Bassett H."/>
            <person name="Chagne D."/>
            <person name="McCallum J."/>
            <person name="Dzierzon H."/>
            <person name="Deng C."/>
            <person name="Wang Y.Y."/>
            <person name="Barron L."/>
            <person name="Manako K."/>
            <person name="Bowen J."/>
            <person name="Foster T.M."/>
            <person name="Erridge Z.A."/>
            <person name="Tiffin H."/>
            <person name="Waite C.N."/>
            <person name="Davies K.M."/>
            <person name="Grierson E.P."/>
            <person name="Laing W.A."/>
            <person name="Kirk R."/>
            <person name="Chen X."/>
            <person name="Wood M."/>
            <person name="Montefiori M."/>
            <person name="Brummell D.A."/>
            <person name="Schwinn K.E."/>
            <person name="Catanach A."/>
            <person name="Fullerton C."/>
            <person name="Li D."/>
            <person name="Meiyalaghan S."/>
            <person name="Nieuwenhuizen N."/>
            <person name="Read N."/>
            <person name="Prakash R."/>
            <person name="Hunter D."/>
            <person name="Zhang H."/>
            <person name="McKenzie M."/>
            <person name="Knabel M."/>
            <person name="Harris A."/>
            <person name="Allan A.C."/>
            <person name="Gleave A."/>
            <person name="Chen A."/>
            <person name="Janssen B.J."/>
            <person name="Plunkett B."/>
            <person name="Ampomah-Dwamena C."/>
            <person name="Voogd C."/>
            <person name="Leif D."/>
            <person name="Lafferty D."/>
            <person name="Souleyre E.J.F."/>
            <person name="Varkonyi-Gasic E."/>
            <person name="Gambi F."/>
            <person name="Hanley J."/>
            <person name="Yao J.L."/>
            <person name="Cheung J."/>
            <person name="David K.M."/>
            <person name="Warren B."/>
            <person name="Marsh K."/>
            <person name="Snowden K.C."/>
            <person name="Lin-Wang K."/>
            <person name="Brian L."/>
            <person name="Martinez-Sanchez M."/>
            <person name="Wang M."/>
            <person name="Ileperuma N."/>
            <person name="Macnee N."/>
            <person name="Campin R."/>
            <person name="McAtee P."/>
            <person name="Drummond R.S.M."/>
            <person name="Espley R.V."/>
            <person name="Ireland H.S."/>
            <person name="Wu R."/>
            <person name="Atkinson R.G."/>
            <person name="Karunairetnam S."/>
            <person name="Bulley S."/>
            <person name="Chunkath S."/>
            <person name="Hanley Z."/>
            <person name="Storey R."/>
            <person name="Thrimawithana A.H."/>
            <person name="Thomson S."/>
            <person name="David C."/>
            <person name="Testolin R."/>
            <person name="Huang H."/>
            <person name="Hellens R.P."/>
            <person name="Schaffer R.J."/>
        </authorList>
    </citation>
    <scope>NUCLEOTIDE SEQUENCE [LARGE SCALE GENOMIC DNA]</scope>
    <source>
        <strain evidence="5">cv. Red5</strain>
    </source>
</reference>
<dbReference type="PANTHER" id="PTHR31147:SF1">
    <property type="entry name" value="ACYL TRANSFERASE 4"/>
    <property type="match status" value="1"/>
</dbReference>
<gene>
    <name evidence="4" type="ORF">CEY00_Acc29382</name>
</gene>
<dbReference type="EMBL" id="NKQK01000026">
    <property type="protein sequence ID" value="PSR89185.1"/>
    <property type="molecule type" value="Genomic_DNA"/>
</dbReference>
<evidence type="ECO:0000256" key="1">
    <source>
        <dbReference type="ARBA" id="ARBA00009861"/>
    </source>
</evidence>
<organism evidence="4 5">
    <name type="scientific">Actinidia chinensis var. chinensis</name>
    <name type="common">Chinese soft-hair kiwi</name>
    <dbReference type="NCBI Taxonomy" id="1590841"/>
    <lineage>
        <taxon>Eukaryota</taxon>
        <taxon>Viridiplantae</taxon>
        <taxon>Streptophyta</taxon>
        <taxon>Embryophyta</taxon>
        <taxon>Tracheophyta</taxon>
        <taxon>Spermatophyta</taxon>
        <taxon>Magnoliopsida</taxon>
        <taxon>eudicotyledons</taxon>
        <taxon>Gunneridae</taxon>
        <taxon>Pentapetalae</taxon>
        <taxon>asterids</taxon>
        <taxon>Ericales</taxon>
        <taxon>Actinidiaceae</taxon>
        <taxon>Actinidia</taxon>
    </lineage>
</organism>
<accession>A0A2R6PCT4</accession>
<dbReference type="GO" id="GO:0016746">
    <property type="term" value="F:acyltransferase activity"/>
    <property type="evidence" value="ECO:0007669"/>
    <property type="project" value="UniProtKB-KW"/>
</dbReference>
<evidence type="ECO:0000256" key="3">
    <source>
        <dbReference type="ARBA" id="ARBA00023315"/>
    </source>
</evidence>
<evidence type="ECO:0000313" key="4">
    <source>
        <dbReference type="EMBL" id="PSR89185.1"/>
    </source>
</evidence>
<keyword evidence="5" id="KW-1185">Reference proteome</keyword>
<dbReference type="OrthoDB" id="444127at2759"/>
<sequence>MWHRDFLPPPPQNHQACPTELMAGHPPAPPIMPNYQLEHANIDISLEQINGLKQKFHESKAKTCSAFEIIAASLWKHRTGKAILESLDKDREVKLVFFANFRPLMHPPLPQGFYGNCFFPVTITSSTQALSQASYAQVVEMIQEANASLPIELAKWMTSGELDGEGEDPFAPPLVYNTLYLFLSEWGRLGV</sequence>
<dbReference type="OMA" id="RIRMEEM"/>